<evidence type="ECO:0008006" key="3">
    <source>
        <dbReference type="Google" id="ProtNLM"/>
    </source>
</evidence>
<dbReference type="AlphaFoldDB" id="A0A6C0JSI1"/>
<accession>A0A6C0JSI1</accession>
<keyword evidence="1" id="KW-0472">Membrane</keyword>
<keyword evidence="1" id="KW-0812">Transmembrane</keyword>
<keyword evidence="1" id="KW-1133">Transmembrane helix</keyword>
<evidence type="ECO:0000256" key="1">
    <source>
        <dbReference type="SAM" id="Phobius"/>
    </source>
</evidence>
<reference evidence="2" key="1">
    <citation type="journal article" date="2020" name="Nature">
        <title>Giant virus diversity and host interactions through global metagenomics.</title>
        <authorList>
            <person name="Schulz F."/>
            <person name="Roux S."/>
            <person name="Paez-Espino D."/>
            <person name="Jungbluth S."/>
            <person name="Walsh D.A."/>
            <person name="Denef V.J."/>
            <person name="McMahon K.D."/>
            <person name="Konstantinidis K.T."/>
            <person name="Eloe-Fadrosh E.A."/>
            <person name="Kyrpides N.C."/>
            <person name="Woyke T."/>
        </authorList>
    </citation>
    <scope>NUCLEOTIDE SEQUENCE</scope>
    <source>
        <strain evidence="2">GVMAG-S-1035315-10</strain>
    </source>
</reference>
<dbReference type="EMBL" id="MN740658">
    <property type="protein sequence ID" value="QHU06624.1"/>
    <property type="molecule type" value="Genomic_DNA"/>
</dbReference>
<feature type="transmembrane region" description="Helical" evidence="1">
    <location>
        <begin position="31"/>
        <end position="52"/>
    </location>
</feature>
<evidence type="ECO:0000313" key="2">
    <source>
        <dbReference type="EMBL" id="QHU06624.1"/>
    </source>
</evidence>
<organism evidence="2">
    <name type="scientific">viral metagenome</name>
    <dbReference type="NCBI Taxonomy" id="1070528"/>
    <lineage>
        <taxon>unclassified sequences</taxon>
        <taxon>metagenomes</taxon>
        <taxon>organismal metagenomes</taxon>
    </lineage>
</organism>
<name>A0A6C0JSI1_9ZZZZ</name>
<sequence length="55" mass="6019">MYAKLLFHALLFFVLVPGVLVSLPPGGSKLVVAGVHAIVFAVVSHLVWHLVFPRR</sequence>
<protein>
    <recommendedName>
        <fullName evidence="3">DUF4405 domain-containing protein</fullName>
    </recommendedName>
</protein>
<proteinExistence type="predicted"/>